<dbReference type="PROSITE" id="PS51257">
    <property type="entry name" value="PROKAR_LIPOPROTEIN"/>
    <property type="match status" value="1"/>
</dbReference>
<evidence type="ECO:0000256" key="1">
    <source>
        <dbReference type="SAM" id="Phobius"/>
    </source>
</evidence>
<name>A0A0L6UR43_9BASI</name>
<proteinExistence type="predicted"/>
<feature type="transmembrane region" description="Helical" evidence="1">
    <location>
        <begin position="12"/>
        <end position="30"/>
    </location>
</feature>
<feature type="transmembrane region" description="Helical" evidence="1">
    <location>
        <begin position="121"/>
        <end position="142"/>
    </location>
</feature>
<evidence type="ECO:0000313" key="2">
    <source>
        <dbReference type="EMBL" id="KNZ50295.1"/>
    </source>
</evidence>
<keyword evidence="1" id="KW-0472">Membrane</keyword>
<dbReference type="AlphaFoldDB" id="A0A0L6UR43"/>
<keyword evidence="1" id="KW-0812">Transmembrane</keyword>
<keyword evidence="1" id="KW-1133">Transmembrane helix</keyword>
<protein>
    <submittedName>
        <fullName evidence="2">Uncharacterized protein</fullName>
    </submittedName>
</protein>
<feature type="transmembrane region" description="Helical" evidence="1">
    <location>
        <begin position="487"/>
        <end position="509"/>
    </location>
</feature>
<dbReference type="VEuPathDB" id="FungiDB:VP01_44g3"/>
<feature type="transmembrane region" description="Helical" evidence="1">
    <location>
        <begin position="148"/>
        <end position="169"/>
    </location>
</feature>
<accession>A0A0L6UR43</accession>
<comment type="caution">
    <text evidence="2">The sequence shown here is derived from an EMBL/GenBank/DDBJ whole genome shotgun (WGS) entry which is preliminary data.</text>
</comment>
<dbReference type="Proteomes" id="UP000037035">
    <property type="component" value="Unassembled WGS sequence"/>
</dbReference>
<gene>
    <name evidence="2" type="ORF">VP01_44g3</name>
</gene>
<reference evidence="2 3" key="1">
    <citation type="submission" date="2015-08" db="EMBL/GenBank/DDBJ databases">
        <title>Next Generation Sequencing and Analysis of the Genome of Puccinia sorghi L Schw, the Causal Agent of Maize Common Rust.</title>
        <authorList>
            <person name="Rochi L."/>
            <person name="Burguener G."/>
            <person name="Darino M."/>
            <person name="Turjanski A."/>
            <person name="Kreff E."/>
            <person name="Dieguez M.J."/>
            <person name="Sacco F."/>
        </authorList>
    </citation>
    <scope>NUCLEOTIDE SEQUENCE [LARGE SCALE GENOMIC DNA]</scope>
    <source>
        <strain evidence="2 3">RO10H11247</strain>
    </source>
</reference>
<organism evidence="2 3">
    <name type="scientific">Puccinia sorghi</name>
    <dbReference type="NCBI Taxonomy" id="27349"/>
    <lineage>
        <taxon>Eukaryota</taxon>
        <taxon>Fungi</taxon>
        <taxon>Dikarya</taxon>
        <taxon>Basidiomycota</taxon>
        <taxon>Pucciniomycotina</taxon>
        <taxon>Pucciniomycetes</taxon>
        <taxon>Pucciniales</taxon>
        <taxon>Pucciniaceae</taxon>
        <taxon>Puccinia</taxon>
    </lineage>
</organism>
<feature type="transmembrane region" description="Helical" evidence="1">
    <location>
        <begin position="68"/>
        <end position="87"/>
    </location>
</feature>
<feature type="transmembrane region" description="Helical" evidence="1">
    <location>
        <begin position="36"/>
        <end position="56"/>
    </location>
</feature>
<sequence length="670" mass="77963">MIARSIISHFMYCGCFHWWVYLSIACFFVRSSKTDLLFWFFRTNETFVGISYALCLTHKYIYKTSFPLSKLFILIFFFFMDDWVIFGLNGDDGVYYCSHLSLFLSMSCFCRTLLDHSAFFVSYPTTSFLFFCNGLVCSFLFLECMRGGYILNLMDLEYSLLSYMCIGLYNMLKLCPHFTGVISLRDTPEYPKFYRIIKSCLWFHTQIPTPSGTLVNLKYIPRRARKVHARFVHCSNLVREVAEEYSTNLQLKSTVLKIRLTLYIPNELLWCKMTPLWHHLIKYGSKYSPPPIRVCDVGVISNCAQENISTEACPEHKRSKMQYPKNTPHYDNPPLINSSSWATTSWISETVLKNNCRIIIKLFIPCLRVQSILSSAVVSTNSGKVSVNRHQHEILRGHMYLCDELTEMKLRRNWNQKKDKHRKNSMIVGPKALEGPSENPQVPCFQIYFKHNKIKHSIQGIFLRRDVPIIICIEDTLLKGFKFGKIFLGRCFLLNFFLLLLIPDLPFLFSIINITSNFHKAYEPLSSSNFLIHLSLKDMSHPLFCYFIHNVTCIELSRSCLLIYTSHSHLMYSIFFIQASSSSCFTHPQLTQQHHSISQVCFPCVIQKLSFLFLQGLWLPLKAFHTSPLDFLCLNTSKKKLVFSILFCQAFPKKDPSLFGPYLLPLYPIH</sequence>
<evidence type="ECO:0000313" key="3">
    <source>
        <dbReference type="Proteomes" id="UP000037035"/>
    </source>
</evidence>
<dbReference type="EMBL" id="LAVV01009613">
    <property type="protein sequence ID" value="KNZ50295.1"/>
    <property type="molecule type" value="Genomic_DNA"/>
</dbReference>
<keyword evidence="3" id="KW-1185">Reference proteome</keyword>